<dbReference type="GeneID" id="18257639"/>
<dbReference type="EMBL" id="GL988041">
    <property type="protein sequence ID" value="EGS21734.1"/>
    <property type="molecule type" value="Genomic_DNA"/>
</dbReference>
<dbReference type="InterPro" id="IPR052953">
    <property type="entry name" value="Ser-rich/MCO-related"/>
</dbReference>
<dbReference type="KEGG" id="cthr:CTHT_0036010"/>
<dbReference type="Gene3D" id="2.60.40.420">
    <property type="entry name" value="Cupredoxins - blue copper proteins"/>
    <property type="match status" value="1"/>
</dbReference>
<name>G0S736_CHATD</name>
<dbReference type="eggNOG" id="ENOG502S40X">
    <property type="taxonomic scope" value="Eukaryota"/>
</dbReference>
<dbReference type="SUPFAM" id="SSF49503">
    <property type="entry name" value="Cupredoxins"/>
    <property type="match status" value="1"/>
</dbReference>
<proteinExistence type="predicted"/>
<dbReference type="Proteomes" id="UP000008066">
    <property type="component" value="Unassembled WGS sequence"/>
</dbReference>
<dbReference type="PANTHER" id="PTHR34883:SF15">
    <property type="entry name" value="EXTRACELLULAR SERINE-RICH PROTEIN"/>
    <property type="match status" value="1"/>
</dbReference>
<dbReference type="InterPro" id="IPR008972">
    <property type="entry name" value="Cupredoxin"/>
</dbReference>
<dbReference type="CDD" id="cd00920">
    <property type="entry name" value="Cupredoxin"/>
    <property type="match status" value="1"/>
</dbReference>
<dbReference type="HOGENOM" id="CLU_025344_0_0_1"/>
<dbReference type="PANTHER" id="PTHR34883">
    <property type="entry name" value="SERINE-RICH PROTEIN, PUTATIVE-RELATED-RELATED"/>
    <property type="match status" value="1"/>
</dbReference>
<dbReference type="OrthoDB" id="5415867at2759"/>
<dbReference type="AlphaFoldDB" id="G0S736"/>
<dbReference type="RefSeq" id="XP_006694030.1">
    <property type="nucleotide sequence ID" value="XM_006693967.1"/>
</dbReference>
<evidence type="ECO:0000313" key="1">
    <source>
        <dbReference type="EMBL" id="EGS21734.1"/>
    </source>
</evidence>
<sequence length="486" mass="52245">MGGIRRIEVDVGKGGRLEFVPSKIMEPVGTVVRFNFDPKNHSVTESSFDNPCQPIEGGFSSGFIPTQSSPSGVTFDYTIVDDKPKWFYCGQGTHCQSGMVGSINAPTVESNSGRTHEDFVAKAQQAPPPSKVPPNAPLGGTLTVNGTIVTSLNGNVLPDKLDGLPTTTAPPIPIGTGDLPPPGIEAPDYYAEKAGGGKPTHWNWAPSFSDEAAAYLQFHSRIEDLLLHLLWDGHRKLEAGGAWAGVYPAAIVKTIGAWAAQSLIHRATTGEILAHYNRSIPASCKYILPSVTSSVNDFIAAFSALNNLQIGVLTDMSVHLAKADPFVVPFLLSQAGAKSRAGAVVSMIRNHLAASAPREIGLPAKLAWSYVMNHFVDHCPDKLAGMPDQPWKVLEATLKVEERAVSVQLKYEGGVPDGKAHYVAWIGPYGSLEFTELDEENMTSIVPGKMYGDIWIVVVDKDDLQLAEIPDHLVAGPQLVWIDDPE</sequence>
<evidence type="ECO:0008006" key="3">
    <source>
        <dbReference type="Google" id="ProtNLM"/>
    </source>
</evidence>
<keyword evidence="2" id="KW-1185">Reference proteome</keyword>
<reference evidence="1 2" key="1">
    <citation type="journal article" date="2011" name="Cell">
        <title>Insight into structure and assembly of the nuclear pore complex by utilizing the genome of a eukaryotic thermophile.</title>
        <authorList>
            <person name="Amlacher S."/>
            <person name="Sarges P."/>
            <person name="Flemming D."/>
            <person name="van Noort V."/>
            <person name="Kunze R."/>
            <person name="Devos D.P."/>
            <person name="Arumugam M."/>
            <person name="Bork P."/>
            <person name="Hurt E."/>
        </authorList>
    </citation>
    <scope>NUCLEOTIDE SEQUENCE [LARGE SCALE GENOMIC DNA]</scope>
    <source>
        <strain evidence="2">DSM 1495 / CBS 144.50 / IMI 039719</strain>
    </source>
</reference>
<accession>G0S736</accession>
<evidence type="ECO:0000313" key="2">
    <source>
        <dbReference type="Proteomes" id="UP000008066"/>
    </source>
</evidence>
<organism evidence="2">
    <name type="scientific">Chaetomium thermophilum (strain DSM 1495 / CBS 144.50 / IMI 039719)</name>
    <name type="common">Thermochaetoides thermophila</name>
    <dbReference type="NCBI Taxonomy" id="759272"/>
    <lineage>
        <taxon>Eukaryota</taxon>
        <taxon>Fungi</taxon>
        <taxon>Dikarya</taxon>
        <taxon>Ascomycota</taxon>
        <taxon>Pezizomycotina</taxon>
        <taxon>Sordariomycetes</taxon>
        <taxon>Sordariomycetidae</taxon>
        <taxon>Sordariales</taxon>
        <taxon>Chaetomiaceae</taxon>
        <taxon>Thermochaetoides</taxon>
    </lineage>
</organism>
<dbReference type="OMA" id="SFDKPCQ"/>
<protein>
    <recommendedName>
        <fullName evidence="3">Phytocyanin domain-containing protein</fullName>
    </recommendedName>
</protein>
<gene>
    <name evidence="1" type="ORF">CTHT_0036010</name>
</gene>